<proteinExistence type="inferred from homology"/>
<evidence type="ECO:0000256" key="1">
    <source>
        <dbReference type="ARBA" id="ARBA00004651"/>
    </source>
</evidence>
<dbReference type="GO" id="GO:0022857">
    <property type="term" value="F:transmembrane transporter activity"/>
    <property type="evidence" value="ECO:0007669"/>
    <property type="project" value="InterPro"/>
</dbReference>
<feature type="transmembrane region" description="Helical" evidence="8">
    <location>
        <begin position="31"/>
        <end position="50"/>
    </location>
</feature>
<name>A0AAU7V9I6_9ACTO</name>
<evidence type="ECO:0000256" key="8">
    <source>
        <dbReference type="SAM" id="Phobius"/>
    </source>
</evidence>
<dbReference type="GO" id="GO:0033214">
    <property type="term" value="P:siderophore-iron import into cell"/>
    <property type="evidence" value="ECO:0007669"/>
    <property type="project" value="TreeGrafter"/>
</dbReference>
<feature type="transmembrane region" description="Helical" evidence="8">
    <location>
        <begin position="320"/>
        <end position="341"/>
    </location>
</feature>
<organism evidence="9">
    <name type="scientific">Scrofimicrobium appendicitidis</name>
    <dbReference type="NCBI Taxonomy" id="3079930"/>
    <lineage>
        <taxon>Bacteria</taxon>
        <taxon>Bacillati</taxon>
        <taxon>Actinomycetota</taxon>
        <taxon>Actinomycetes</taxon>
        <taxon>Actinomycetales</taxon>
        <taxon>Actinomycetaceae</taxon>
        <taxon>Scrofimicrobium</taxon>
    </lineage>
</organism>
<dbReference type="EMBL" id="CP138335">
    <property type="protein sequence ID" value="XBW08773.1"/>
    <property type="molecule type" value="Genomic_DNA"/>
</dbReference>
<feature type="transmembrane region" description="Helical" evidence="8">
    <location>
        <begin position="131"/>
        <end position="153"/>
    </location>
</feature>
<evidence type="ECO:0000256" key="3">
    <source>
        <dbReference type="ARBA" id="ARBA00022448"/>
    </source>
</evidence>
<evidence type="ECO:0000256" key="2">
    <source>
        <dbReference type="ARBA" id="ARBA00007935"/>
    </source>
</evidence>
<gene>
    <name evidence="9" type="ORF">SAC06_04245</name>
</gene>
<dbReference type="InterPro" id="IPR037294">
    <property type="entry name" value="ABC_BtuC-like"/>
</dbReference>
<evidence type="ECO:0000256" key="6">
    <source>
        <dbReference type="ARBA" id="ARBA00022989"/>
    </source>
</evidence>
<evidence type="ECO:0000256" key="5">
    <source>
        <dbReference type="ARBA" id="ARBA00022692"/>
    </source>
</evidence>
<dbReference type="Pfam" id="PF01032">
    <property type="entry name" value="FecCD"/>
    <property type="match status" value="1"/>
</dbReference>
<feature type="transmembrane region" description="Helical" evidence="8">
    <location>
        <begin position="160"/>
        <end position="181"/>
    </location>
</feature>
<keyword evidence="4" id="KW-1003">Cell membrane</keyword>
<keyword evidence="5 8" id="KW-0812">Transmembrane</keyword>
<feature type="transmembrane region" description="Helical" evidence="8">
    <location>
        <begin position="208"/>
        <end position="225"/>
    </location>
</feature>
<dbReference type="RefSeq" id="WP_350258973.1">
    <property type="nucleotide sequence ID" value="NZ_CP138335.1"/>
</dbReference>
<dbReference type="SUPFAM" id="SSF81345">
    <property type="entry name" value="ABC transporter involved in vitamin B12 uptake, BtuC"/>
    <property type="match status" value="1"/>
</dbReference>
<feature type="transmembrane region" description="Helical" evidence="8">
    <location>
        <begin position="70"/>
        <end position="92"/>
    </location>
</feature>
<feature type="transmembrane region" description="Helical" evidence="8">
    <location>
        <begin position="104"/>
        <end position="125"/>
    </location>
</feature>
<protein>
    <submittedName>
        <fullName evidence="9">Iron chelate uptake ABC transporter family permease subunit</fullName>
    </submittedName>
</protein>
<dbReference type="Gene3D" id="1.10.3470.10">
    <property type="entry name" value="ABC transporter involved in vitamin B12 uptake, BtuC"/>
    <property type="match status" value="1"/>
</dbReference>
<reference evidence="9" key="1">
    <citation type="submission" date="2023-11" db="EMBL/GenBank/DDBJ databases">
        <title>Scrofimicrobium hongkongense sp. nov., isolated from a patient with peritonitis.</title>
        <authorList>
            <person name="Lao H.Y."/>
            <person name="Wong A.Y.P."/>
            <person name="Ng T.L."/>
            <person name="Wong R.Y.L."/>
            <person name="Yau M.C.Y."/>
            <person name="Lam J.Y.W."/>
            <person name="Siu G.K.H."/>
        </authorList>
    </citation>
    <scope>NUCLEOTIDE SEQUENCE</scope>
    <source>
        <strain evidence="9">R131</strain>
    </source>
</reference>
<keyword evidence="3" id="KW-0813">Transport</keyword>
<dbReference type="KEGG" id="sapp:SAC06_04245"/>
<dbReference type="AlphaFoldDB" id="A0AAU7V9I6"/>
<accession>A0AAU7V9I6</accession>
<feature type="transmembrane region" description="Helical" evidence="8">
    <location>
        <begin position="254"/>
        <end position="282"/>
    </location>
</feature>
<evidence type="ECO:0000256" key="7">
    <source>
        <dbReference type="ARBA" id="ARBA00023136"/>
    </source>
</evidence>
<dbReference type="GO" id="GO:0005886">
    <property type="term" value="C:plasma membrane"/>
    <property type="evidence" value="ECO:0007669"/>
    <property type="project" value="UniProtKB-SubCell"/>
</dbReference>
<sequence length="346" mass="36615">MTELAVAPKLAPSPERAFASPPRFRLGRQSLLLTGFGLLALVAAAGVLGWDLPGAPGSAGRDLAVQLRLVSVATIVVVATCQGVGTVLFHTITGNRILTPSIMGFEAIYVVMQTALVFFFGGAMLANTDGLAKIAIQSLLMIGVTTALFTWLFTYRRASLHVTLLIGVVLGIGLGSLSTFMQRLLTPSDFDLLRARLFGNLSNSNPAYLPYAAGLAALLVALVWTRRHHLDVLALGPAVATSLGLNYRREVTGVLIIVSALMSISTALVGPLAFLGFIVATLTYQLSGSGQHRVTLPLVVVLGTAVLLSGYFILRHVFYAAGLLSVIIEFIGGLTFLVFLLRKGVL</sequence>
<comment type="similarity">
    <text evidence="2">Belongs to the binding-protein-dependent transport system permease family. FecCD subfamily.</text>
</comment>
<comment type="subcellular location">
    <subcellularLocation>
        <location evidence="1">Cell membrane</location>
        <topology evidence="1">Multi-pass membrane protein</topology>
    </subcellularLocation>
</comment>
<evidence type="ECO:0000256" key="4">
    <source>
        <dbReference type="ARBA" id="ARBA00022475"/>
    </source>
</evidence>
<dbReference type="InterPro" id="IPR000522">
    <property type="entry name" value="ABC_transptr_permease_BtuC"/>
</dbReference>
<evidence type="ECO:0000313" key="9">
    <source>
        <dbReference type="EMBL" id="XBW08773.1"/>
    </source>
</evidence>
<dbReference type="PANTHER" id="PTHR30472">
    <property type="entry name" value="FERRIC ENTEROBACTIN TRANSPORT SYSTEM PERMEASE PROTEIN"/>
    <property type="match status" value="1"/>
</dbReference>
<dbReference type="PANTHER" id="PTHR30472:SF19">
    <property type="entry name" value="PETROBACTIN IMPORT SYSTEM PERMEASE PROTEIN YCLO"/>
    <property type="match status" value="1"/>
</dbReference>
<keyword evidence="7 8" id="KW-0472">Membrane</keyword>
<feature type="transmembrane region" description="Helical" evidence="8">
    <location>
        <begin position="294"/>
        <end position="314"/>
    </location>
</feature>
<keyword evidence="6 8" id="KW-1133">Transmembrane helix</keyword>